<evidence type="ECO:0000256" key="6">
    <source>
        <dbReference type="SAM" id="Phobius"/>
    </source>
</evidence>
<gene>
    <name evidence="8" type="ORF">ENJ51_05180</name>
</gene>
<dbReference type="InterPro" id="IPR003660">
    <property type="entry name" value="HAMP_dom"/>
</dbReference>
<dbReference type="Gene3D" id="6.10.340.10">
    <property type="match status" value="1"/>
</dbReference>
<feature type="transmembrane region" description="Helical" evidence="6">
    <location>
        <begin position="12"/>
        <end position="35"/>
    </location>
</feature>
<dbReference type="GO" id="GO:0016020">
    <property type="term" value="C:membrane"/>
    <property type="evidence" value="ECO:0007669"/>
    <property type="project" value="UniProtKB-SubCell"/>
</dbReference>
<evidence type="ECO:0000256" key="4">
    <source>
        <dbReference type="PROSITE-ProRule" id="PRU00284"/>
    </source>
</evidence>
<keyword evidence="5" id="KW-0175">Coiled coil</keyword>
<evidence type="ECO:0000256" key="3">
    <source>
        <dbReference type="ARBA" id="ARBA00029447"/>
    </source>
</evidence>
<evidence type="ECO:0000313" key="8">
    <source>
        <dbReference type="EMBL" id="HFC92188.1"/>
    </source>
</evidence>
<dbReference type="SUPFAM" id="SSF58104">
    <property type="entry name" value="Methyl-accepting chemotaxis protein (MCP) signaling domain"/>
    <property type="match status" value="1"/>
</dbReference>
<dbReference type="Pfam" id="PF00672">
    <property type="entry name" value="HAMP"/>
    <property type="match status" value="1"/>
</dbReference>
<comment type="similarity">
    <text evidence="3">Belongs to the methyl-accepting chemotaxis (MCP) protein family.</text>
</comment>
<dbReference type="PANTHER" id="PTHR32089:SF114">
    <property type="entry name" value="METHYL-ACCEPTING CHEMOTAXIS PROTEIN MCPB"/>
    <property type="match status" value="1"/>
</dbReference>
<dbReference type="SMART" id="SM00283">
    <property type="entry name" value="MA"/>
    <property type="match status" value="1"/>
</dbReference>
<evidence type="ECO:0000256" key="1">
    <source>
        <dbReference type="ARBA" id="ARBA00004370"/>
    </source>
</evidence>
<feature type="domain" description="Methyl-accepting transducer" evidence="7">
    <location>
        <begin position="328"/>
        <end position="564"/>
    </location>
</feature>
<dbReference type="Proteomes" id="UP000885750">
    <property type="component" value="Unassembled WGS sequence"/>
</dbReference>
<dbReference type="GO" id="GO:0007165">
    <property type="term" value="P:signal transduction"/>
    <property type="evidence" value="ECO:0007669"/>
    <property type="project" value="UniProtKB-KW"/>
</dbReference>
<evidence type="ECO:0000259" key="7">
    <source>
        <dbReference type="PROSITE" id="PS50111"/>
    </source>
</evidence>
<dbReference type="PANTHER" id="PTHR32089">
    <property type="entry name" value="METHYL-ACCEPTING CHEMOTAXIS PROTEIN MCPB"/>
    <property type="match status" value="1"/>
</dbReference>
<dbReference type="PROSITE" id="PS50111">
    <property type="entry name" value="CHEMOTAXIS_TRANSDUC_2"/>
    <property type="match status" value="1"/>
</dbReference>
<comment type="caution">
    <text evidence="8">The sequence shown here is derived from an EMBL/GenBank/DDBJ whole genome shotgun (WGS) entry which is preliminary data.</text>
</comment>
<organism evidence="8">
    <name type="scientific">Leucothrix mucor</name>
    <dbReference type="NCBI Taxonomy" id="45248"/>
    <lineage>
        <taxon>Bacteria</taxon>
        <taxon>Pseudomonadati</taxon>
        <taxon>Pseudomonadota</taxon>
        <taxon>Gammaproteobacteria</taxon>
        <taxon>Thiotrichales</taxon>
        <taxon>Thiotrichaceae</taxon>
        <taxon>Leucothrix</taxon>
    </lineage>
</organism>
<sequence length="628" mass="69397">MFNFEKLNLRTRLGLLVLLPIILTVIFGLIALNALNNNKKTLNGIMHGSTQTSVAGQMLITILGKVREPMLNINSNKITWSDGRKIFSEARKKLVKQHLNFKINTADQRFRSDRQVSVINRAMPKFLAAFDDLIKIAEDENKEHLGLFIREEMHEYFSPIVGALKKYQGKNAIIINNRINTSLQQSTINTYTFLALLGLNLFILTLLGYLVFKSISKQAKALTSTIDELNRGNKNARTRISGNHELAQLGGALNQLLDERDVTEINIQNENEVLNTSVFSLLESVADLSERNLTVRATVTEDATGPLADAINQLAMDTSKVLKKVRNIALTVESTSQTVDQHTSAVKELAESERVEAEQTSEAVSYLIERLDQIAASSLSANKIANATTQATEYAYQSVSKTVDSMAEISESVQETGKRIKRLGERSQEITRIIDLINTITERTTVLALNASMQALSAGEAGKGFSVIADEIQRLAESSRESTDQIANLIKNIQQETRTTMITMDNTIEQVVTGSSLAEEASEQMQLTLNATNKLTHSVESIAQASKEQVAISNKLQTRASEILKATQMTGYEMDTLGDLTKGMVKNTQTLVQSVNVFKLEKDPINKIVQKTDGNSSHHSAKQLVNNG</sequence>
<dbReference type="InterPro" id="IPR004089">
    <property type="entry name" value="MCPsignal_dom"/>
</dbReference>
<keyword evidence="2 4" id="KW-0807">Transducer</keyword>
<dbReference type="AlphaFoldDB" id="A0A7V2T2H3"/>
<accession>A0A7V2T2H3</accession>
<protein>
    <submittedName>
        <fullName evidence="8">Methyl-accepting chemotaxis protein</fullName>
    </submittedName>
</protein>
<proteinExistence type="inferred from homology"/>
<keyword evidence="6" id="KW-1133">Transmembrane helix</keyword>
<dbReference type="Pfam" id="PF00015">
    <property type="entry name" value="MCPsignal"/>
    <property type="match status" value="1"/>
</dbReference>
<dbReference type="SMART" id="SM00304">
    <property type="entry name" value="HAMP"/>
    <property type="match status" value="2"/>
</dbReference>
<keyword evidence="6" id="KW-0812">Transmembrane</keyword>
<reference evidence="8" key="1">
    <citation type="journal article" date="2020" name="mSystems">
        <title>Genome- and Community-Level Interaction Insights into Carbon Utilization and Element Cycling Functions of Hydrothermarchaeota in Hydrothermal Sediment.</title>
        <authorList>
            <person name="Zhou Z."/>
            <person name="Liu Y."/>
            <person name="Xu W."/>
            <person name="Pan J."/>
            <person name="Luo Z.H."/>
            <person name="Li M."/>
        </authorList>
    </citation>
    <scope>NUCLEOTIDE SEQUENCE [LARGE SCALE GENOMIC DNA]</scope>
    <source>
        <strain evidence="8">HyVt-493</strain>
    </source>
</reference>
<evidence type="ECO:0000256" key="2">
    <source>
        <dbReference type="ARBA" id="ARBA00023224"/>
    </source>
</evidence>
<dbReference type="EMBL" id="DRMS01000195">
    <property type="protein sequence ID" value="HFC92188.1"/>
    <property type="molecule type" value="Genomic_DNA"/>
</dbReference>
<dbReference type="GO" id="GO:0006935">
    <property type="term" value="P:chemotaxis"/>
    <property type="evidence" value="ECO:0007669"/>
    <property type="project" value="UniProtKB-ARBA"/>
</dbReference>
<dbReference type="Gene3D" id="1.10.287.950">
    <property type="entry name" value="Methyl-accepting chemotaxis protein"/>
    <property type="match status" value="1"/>
</dbReference>
<evidence type="ECO:0000256" key="5">
    <source>
        <dbReference type="SAM" id="Coils"/>
    </source>
</evidence>
<feature type="coiled-coil region" evidence="5">
    <location>
        <begin position="219"/>
        <end position="273"/>
    </location>
</feature>
<feature type="transmembrane region" description="Helical" evidence="6">
    <location>
        <begin position="191"/>
        <end position="212"/>
    </location>
</feature>
<comment type="subcellular location">
    <subcellularLocation>
        <location evidence="1">Membrane</location>
    </subcellularLocation>
</comment>
<name>A0A7V2T2H3_LEUMU</name>
<keyword evidence="6" id="KW-0472">Membrane</keyword>